<dbReference type="GO" id="GO:0043565">
    <property type="term" value="F:sequence-specific DNA binding"/>
    <property type="evidence" value="ECO:0007669"/>
    <property type="project" value="InterPro"/>
</dbReference>
<dbReference type="SUPFAM" id="SSF46689">
    <property type="entry name" value="Homeodomain-like"/>
    <property type="match status" value="2"/>
</dbReference>
<dbReference type="InterPro" id="IPR009057">
    <property type="entry name" value="Homeodomain-like_sf"/>
</dbReference>
<keyword evidence="2" id="KW-0238">DNA-binding</keyword>
<keyword evidence="6" id="KW-1185">Reference proteome</keyword>
<evidence type="ECO:0000256" key="2">
    <source>
        <dbReference type="ARBA" id="ARBA00023125"/>
    </source>
</evidence>
<reference evidence="5 6" key="1">
    <citation type="submission" date="2020-04" db="EMBL/GenBank/DDBJ databases">
        <title>Flammeovirga sp. SR4, a novel species isolated from seawater.</title>
        <authorList>
            <person name="Wang X."/>
        </authorList>
    </citation>
    <scope>NUCLEOTIDE SEQUENCE [LARGE SCALE GENOMIC DNA]</scope>
    <source>
        <strain evidence="5 6">ATCC 23126</strain>
    </source>
</reference>
<sequence>MTTDIIEINNFVVLIDSTDAQEAEIYKCSFDQDMIGITFYDSGNVEVHVEYESGSQVLKNSKGIAMSFLGNDTVSFSHKISQSEPLNTVSIFSTLEHIHQLQDQEKSLFETYLHGLLYSSNAFELGPQVTMTAEMHLAISKIFQTPFQNSTRLLFLKSQILELLSHYFAQIEEKPQASFPQGEQEQLFQAKEIILQNMNQPPTLTELSKLVGMNNSKLNKNFKQLFGMPVFKYLQAQRLHKAYRLLKEEELSVQEVAWNVGYDSLSSFSNAFQKQYGCRPSALTA</sequence>
<dbReference type="RefSeq" id="WP_169660026.1">
    <property type="nucleotide sequence ID" value="NZ_JABANE010000116.1"/>
</dbReference>
<evidence type="ECO:0000259" key="4">
    <source>
        <dbReference type="PROSITE" id="PS01124"/>
    </source>
</evidence>
<organism evidence="5 6">
    <name type="scientific">Flammeovirga aprica JL-4</name>
    <dbReference type="NCBI Taxonomy" id="694437"/>
    <lineage>
        <taxon>Bacteria</taxon>
        <taxon>Pseudomonadati</taxon>
        <taxon>Bacteroidota</taxon>
        <taxon>Cytophagia</taxon>
        <taxon>Cytophagales</taxon>
        <taxon>Flammeovirgaceae</taxon>
        <taxon>Flammeovirga</taxon>
    </lineage>
</organism>
<dbReference type="EMBL" id="JABANE010000116">
    <property type="protein sequence ID" value="NME71821.1"/>
    <property type="molecule type" value="Genomic_DNA"/>
</dbReference>
<dbReference type="Pfam" id="PF12833">
    <property type="entry name" value="HTH_18"/>
    <property type="match status" value="1"/>
</dbReference>
<dbReference type="SMART" id="SM00342">
    <property type="entry name" value="HTH_ARAC"/>
    <property type="match status" value="1"/>
</dbReference>
<name>A0A7X9RZY5_9BACT</name>
<accession>A0A7X9RZY5</accession>
<dbReference type="Gene3D" id="1.10.10.60">
    <property type="entry name" value="Homeodomain-like"/>
    <property type="match status" value="2"/>
</dbReference>
<proteinExistence type="predicted"/>
<evidence type="ECO:0000313" key="5">
    <source>
        <dbReference type="EMBL" id="NME71821.1"/>
    </source>
</evidence>
<dbReference type="InterPro" id="IPR053142">
    <property type="entry name" value="PchR_regulatory_protein"/>
</dbReference>
<evidence type="ECO:0000256" key="1">
    <source>
        <dbReference type="ARBA" id="ARBA00023015"/>
    </source>
</evidence>
<protein>
    <submittedName>
        <fullName evidence="5">Helix-turn-helix transcriptional regulator</fullName>
    </submittedName>
</protein>
<dbReference type="InterPro" id="IPR018060">
    <property type="entry name" value="HTH_AraC"/>
</dbReference>
<feature type="domain" description="HTH araC/xylS-type" evidence="4">
    <location>
        <begin position="188"/>
        <end position="285"/>
    </location>
</feature>
<dbReference type="PANTHER" id="PTHR47893:SF1">
    <property type="entry name" value="REGULATORY PROTEIN PCHR"/>
    <property type="match status" value="1"/>
</dbReference>
<dbReference type="AlphaFoldDB" id="A0A7X9RZY5"/>
<dbReference type="InterPro" id="IPR020449">
    <property type="entry name" value="Tscrpt_reg_AraC-type_HTH"/>
</dbReference>
<dbReference type="PROSITE" id="PS01124">
    <property type="entry name" value="HTH_ARAC_FAMILY_2"/>
    <property type="match status" value="1"/>
</dbReference>
<dbReference type="PANTHER" id="PTHR47893">
    <property type="entry name" value="REGULATORY PROTEIN PCHR"/>
    <property type="match status" value="1"/>
</dbReference>
<dbReference type="PRINTS" id="PR00032">
    <property type="entry name" value="HTHARAC"/>
</dbReference>
<gene>
    <name evidence="5" type="ORF">HHU12_27900</name>
</gene>
<comment type="caution">
    <text evidence="5">The sequence shown here is derived from an EMBL/GenBank/DDBJ whole genome shotgun (WGS) entry which is preliminary data.</text>
</comment>
<evidence type="ECO:0000256" key="3">
    <source>
        <dbReference type="ARBA" id="ARBA00023163"/>
    </source>
</evidence>
<dbReference type="Proteomes" id="UP000576082">
    <property type="component" value="Unassembled WGS sequence"/>
</dbReference>
<keyword evidence="3" id="KW-0804">Transcription</keyword>
<dbReference type="GO" id="GO:0003700">
    <property type="term" value="F:DNA-binding transcription factor activity"/>
    <property type="evidence" value="ECO:0007669"/>
    <property type="project" value="InterPro"/>
</dbReference>
<keyword evidence="1" id="KW-0805">Transcription regulation</keyword>
<evidence type="ECO:0000313" key="6">
    <source>
        <dbReference type="Proteomes" id="UP000576082"/>
    </source>
</evidence>